<dbReference type="PANTHER" id="PTHR12918:SF1">
    <property type="entry name" value="CYSTEINE DIOXYGENASE TYPE 1"/>
    <property type="match status" value="1"/>
</dbReference>
<accession>A0A6A6IHF5</accession>
<evidence type="ECO:0000256" key="6">
    <source>
        <dbReference type="ARBA" id="ARBA00022964"/>
    </source>
</evidence>
<organism evidence="13 14">
    <name type="scientific">Trematosphaeria pertusa</name>
    <dbReference type="NCBI Taxonomy" id="390896"/>
    <lineage>
        <taxon>Eukaryota</taxon>
        <taxon>Fungi</taxon>
        <taxon>Dikarya</taxon>
        <taxon>Ascomycota</taxon>
        <taxon>Pezizomycotina</taxon>
        <taxon>Dothideomycetes</taxon>
        <taxon>Pleosporomycetidae</taxon>
        <taxon>Pleosporales</taxon>
        <taxon>Massarineae</taxon>
        <taxon>Trematosphaeriaceae</taxon>
        <taxon>Trematosphaeria</taxon>
    </lineage>
</organism>
<dbReference type="GO" id="GO:0017172">
    <property type="term" value="F:cysteine dioxygenase activity"/>
    <property type="evidence" value="ECO:0007669"/>
    <property type="project" value="UniProtKB-UniRule"/>
</dbReference>
<keyword evidence="8 11" id="KW-0408">Iron</keyword>
<feature type="binding site" evidence="11">
    <location>
        <position position="97"/>
    </location>
    <ligand>
        <name>Fe cation</name>
        <dbReference type="ChEBI" id="CHEBI:24875"/>
        <note>catalytic</note>
    </ligand>
</feature>
<feature type="binding site" evidence="11">
    <location>
        <position position="95"/>
    </location>
    <ligand>
        <name>Fe cation</name>
        <dbReference type="ChEBI" id="CHEBI:24875"/>
        <note>catalytic</note>
    </ligand>
</feature>
<evidence type="ECO:0000256" key="4">
    <source>
        <dbReference type="ARBA" id="ARBA00022723"/>
    </source>
</evidence>
<dbReference type="RefSeq" id="XP_033684004.1">
    <property type="nucleotide sequence ID" value="XM_033823689.1"/>
</dbReference>
<dbReference type="CDD" id="cd10548">
    <property type="entry name" value="cupin_CDO"/>
    <property type="match status" value="1"/>
</dbReference>
<reference evidence="13" key="1">
    <citation type="journal article" date="2020" name="Stud. Mycol.">
        <title>101 Dothideomycetes genomes: a test case for predicting lifestyles and emergence of pathogens.</title>
        <authorList>
            <person name="Haridas S."/>
            <person name="Albert R."/>
            <person name="Binder M."/>
            <person name="Bloem J."/>
            <person name="Labutti K."/>
            <person name="Salamov A."/>
            <person name="Andreopoulos B."/>
            <person name="Baker S."/>
            <person name="Barry K."/>
            <person name="Bills G."/>
            <person name="Bluhm B."/>
            <person name="Cannon C."/>
            <person name="Castanera R."/>
            <person name="Culley D."/>
            <person name="Daum C."/>
            <person name="Ezra D."/>
            <person name="Gonzalez J."/>
            <person name="Henrissat B."/>
            <person name="Kuo A."/>
            <person name="Liang C."/>
            <person name="Lipzen A."/>
            <person name="Lutzoni F."/>
            <person name="Magnuson J."/>
            <person name="Mondo S."/>
            <person name="Nolan M."/>
            <person name="Ohm R."/>
            <person name="Pangilinan J."/>
            <person name="Park H.-J."/>
            <person name="Ramirez L."/>
            <person name="Alfaro M."/>
            <person name="Sun H."/>
            <person name="Tritt A."/>
            <person name="Yoshinaga Y."/>
            <person name="Zwiers L.-H."/>
            <person name="Turgeon B."/>
            <person name="Goodwin S."/>
            <person name="Spatafora J."/>
            <person name="Crous P."/>
            <person name="Grigoriev I."/>
        </authorList>
    </citation>
    <scope>NUCLEOTIDE SEQUENCE</scope>
    <source>
        <strain evidence="13">CBS 122368</strain>
    </source>
</reference>
<gene>
    <name evidence="13" type="ORF">BU26DRAFT_426678</name>
</gene>
<dbReference type="InterPro" id="IPR010300">
    <property type="entry name" value="CDO_1"/>
</dbReference>
<keyword evidence="6 12" id="KW-0223">Dioxygenase</keyword>
<protein>
    <recommendedName>
        <fullName evidence="9 12">Cysteine dioxygenase</fullName>
        <ecNumber evidence="3 12">1.13.11.20</ecNumber>
    </recommendedName>
</protein>
<comment type="cofactor">
    <cofactor evidence="12">
        <name>Fe cation</name>
        <dbReference type="ChEBI" id="CHEBI:24875"/>
    </cofactor>
    <text evidence="12">Binds 1 Fe cation per subunit.</text>
</comment>
<evidence type="ECO:0000256" key="9">
    <source>
        <dbReference type="ARBA" id="ARBA00070673"/>
    </source>
</evidence>
<dbReference type="GO" id="GO:0019448">
    <property type="term" value="P:L-cysteine catabolic process"/>
    <property type="evidence" value="ECO:0007669"/>
    <property type="project" value="TreeGrafter"/>
</dbReference>
<comment type="similarity">
    <text evidence="2 12">Belongs to the cysteine dioxygenase family.</text>
</comment>
<evidence type="ECO:0000256" key="1">
    <source>
        <dbReference type="ARBA" id="ARBA00000629"/>
    </source>
</evidence>
<comment type="catalytic activity">
    <reaction evidence="1 12">
        <text>L-cysteine + O2 = 3-sulfino-L-alanine + H(+)</text>
        <dbReference type="Rhea" id="RHEA:20441"/>
        <dbReference type="ChEBI" id="CHEBI:15378"/>
        <dbReference type="ChEBI" id="CHEBI:15379"/>
        <dbReference type="ChEBI" id="CHEBI:35235"/>
        <dbReference type="ChEBI" id="CHEBI:61085"/>
        <dbReference type="EC" id="1.13.11.20"/>
    </reaction>
</comment>
<keyword evidence="14" id="KW-1185">Reference proteome</keyword>
<evidence type="ECO:0000313" key="13">
    <source>
        <dbReference type="EMBL" id="KAF2249000.1"/>
    </source>
</evidence>
<evidence type="ECO:0000256" key="2">
    <source>
        <dbReference type="ARBA" id="ARBA00006622"/>
    </source>
</evidence>
<dbReference type="OrthoDB" id="543511at2759"/>
<sequence>MPGFTHEQPPKDNLQILVKSLTEKLGPCSGIDSDDVDAEELQQLMEDYVSDRSDWEKYFFPASNMNYTRNLVDKGNGKSNLLILVWSPGKGSPVHDHANAHCIMKVLKGRLTETRYSWPTINLNNDEDRPLEILSQKTYEENQVTYMCDKLGLHRISNPDPDEYAVSLHLYTPPNAAVYGCNIFDEETGRSKHLKKCTVYSEYGHEKGEGRL</sequence>
<dbReference type="SUPFAM" id="SSF51182">
    <property type="entry name" value="RmlC-like cupins"/>
    <property type="match status" value="1"/>
</dbReference>
<dbReference type="EC" id="1.13.11.20" evidence="3 12"/>
<feature type="cross-link" description="3'-(S-cysteinyl)-tyrosine (Cys-Tyr)" evidence="10">
    <location>
        <begin position="102"/>
        <end position="171"/>
    </location>
</feature>
<dbReference type="InterPro" id="IPR014710">
    <property type="entry name" value="RmlC-like_jellyroll"/>
</dbReference>
<feature type="binding site" evidence="11">
    <location>
        <position position="154"/>
    </location>
    <ligand>
        <name>Fe cation</name>
        <dbReference type="ChEBI" id="CHEBI:24875"/>
        <note>catalytic</note>
    </ligand>
</feature>
<dbReference type="FunFam" id="2.60.120.10:FF:000189">
    <property type="entry name" value="Cysteine dioxygenase"/>
    <property type="match status" value="1"/>
</dbReference>
<evidence type="ECO:0000313" key="14">
    <source>
        <dbReference type="Proteomes" id="UP000800094"/>
    </source>
</evidence>
<evidence type="ECO:0000256" key="12">
    <source>
        <dbReference type="RuleBase" id="RU366010"/>
    </source>
</evidence>
<keyword evidence="4 11" id="KW-0479">Metal-binding</keyword>
<dbReference type="AlphaFoldDB" id="A0A6A6IHF5"/>
<dbReference type="PANTHER" id="PTHR12918">
    <property type="entry name" value="CYSTEINE DIOXYGENASE"/>
    <property type="match status" value="1"/>
</dbReference>
<name>A0A6A6IHF5_9PLEO</name>
<dbReference type="InterPro" id="IPR011051">
    <property type="entry name" value="RmlC_Cupin_sf"/>
</dbReference>
<dbReference type="Gene3D" id="2.60.120.10">
    <property type="entry name" value="Jelly Rolls"/>
    <property type="match status" value="1"/>
</dbReference>
<evidence type="ECO:0000256" key="3">
    <source>
        <dbReference type="ARBA" id="ARBA00013133"/>
    </source>
</evidence>
<evidence type="ECO:0000256" key="10">
    <source>
        <dbReference type="PIRSR" id="PIRSR610300-50"/>
    </source>
</evidence>
<proteinExistence type="inferred from homology"/>
<keyword evidence="7 12" id="KW-0560">Oxidoreductase</keyword>
<dbReference type="Pfam" id="PF05995">
    <property type="entry name" value="CDO_I"/>
    <property type="match status" value="1"/>
</dbReference>
<dbReference type="Proteomes" id="UP000800094">
    <property type="component" value="Unassembled WGS sequence"/>
</dbReference>
<dbReference type="GO" id="GO:0008198">
    <property type="term" value="F:ferrous iron binding"/>
    <property type="evidence" value="ECO:0007669"/>
    <property type="project" value="TreeGrafter"/>
</dbReference>
<keyword evidence="5 10" id="KW-0883">Thioether bond</keyword>
<evidence type="ECO:0000256" key="8">
    <source>
        <dbReference type="ARBA" id="ARBA00023004"/>
    </source>
</evidence>
<evidence type="ECO:0000256" key="7">
    <source>
        <dbReference type="ARBA" id="ARBA00023002"/>
    </source>
</evidence>
<dbReference type="EMBL" id="ML987195">
    <property type="protein sequence ID" value="KAF2249000.1"/>
    <property type="molecule type" value="Genomic_DNA"/>
</dbReference>
<evidence type="ECO:0000256" key="11">
    <source>
        <dbReference type="PIRSR" id="PIRSR610300-51"/>
    </source>
</evidence>
<evidence type="ECO:0000256" key="5">
    <source>
        <dbReference type="ARBA" id="ARBA00022784"/>
    </source>
</evidence>
<dbReference type="GeneID" id="54577019"/>